<dbReference type="AlphaFoldDB" id="A0A6M0LKY6"/>
<organism evidence="2 3">
    <name type="scientific">Pseudobutyrivibrio xylanivorans</name>
    <dbReference type="NCBI Taxonomy" id="185007"/>
    <lineage>
        <taxon>Bacteria</taxon>
        <taxon>Bacillati</taxon>
        <taxon>Bacillota</taxon>
        <taxon>Clostridia</taxon>
        <taxon>Lachnospirales</taxon>
        <taxon>Lachnospiraceae</taxon>
        <taxon>Pseudobutyrivibrio</taxon>
    </lineage>
</organism>
<dbReference type="PANTHER" id="PTHR45661">
    <property type="entry name" value="SURFACE ANTIGEN"/>
    <property type="match status" value="1"/>
</dbReference>
<reference evidence="2 3" key="2">
    <citation type="submission" date="2020-03" db="EMBL/GenBank/DDBJ databases">
        <title>Investigating the evolutionary divergence of the Butyrivibrio group.</title>
        <authorList>
            <person name="Skvortsov T."/>
            <person name="Santos F.G."/>
            <person name="Ting K.S."/>
            <person name="Creevey C.J."/>
        </authorList>
    </citation>
    <scope>NUCLEOTIDE SEQUENCE [LARGE SCALE GENOMIC DNA]</scope>
    <source>
        <strain evidence="2 3">MZ8</strain>
    </source>
</reference>
<dbReference type="SUPFAM" id="SSF52058">
    <property type="entry name" value="L domain-like"/>
    <property type="match status" value="1"/>
</dbReference>
<dbReference type="InterPro" id="IPR026906">
    <property type="entry name" value="LRR_5"/>
</dbReference>
<gene>
    <name evidence="2" type="ORF">F0Q01_11365</name>
</gene>
<keyword evidence="1" id="KW-0812">Transmembrane</keyword>
<keyword evidence="1" id="KW-0472">Membrane</keyword>
<dbReference type="EMBL" id="VTVE01000004">
    <property type="protein sequence ID" value="NEX02477.1"/>
    <property type="molecule type" value="Genomic_DNA"/>
</dbReference>
<reference evidence="2 3" key="1">
    <citation type="submission" date="2019-09" db="EMBL/GenBank/DDBJ databases">
        <authorList>
            <person name="Pidcock S.E."/>
            <person name="Huws S.A."/>
        </authorList>
    </citation>
    <scope>NUCLEOTIDE SEQUENCE [LARGE SCALE GENOMIC DNA]</scope>
    <source>
        <strain evidence="2 3">MZ8</strain>
    </source>
</reference>
<keyword evidence="1" id="KW-1133">Transmembrane helix</keyword>
<dbReference type="InterPro" id="IPR032675">
    <property type="entry name" value="LRR_dom_sf"/>
</dbReference>
<dbReference type="InterPro" id="IPR053139">
    <property type="entry name" value="Surface_bspA-like"/>
</dbReference>
<evidence type="ECO:0000313" key="3">
    <source>
        <dbReference type="Proteomes" id="UP000473091"/>
    </source>
</evidence>
<evidence type="ECO:0000313" key="2">
    <source>
        <dbReference type="EMBL" id="NEX02477.1"/>
    </source>
</evidence>
<dbReference type="Proteomes" id="UP000473091">
    <property type="component" value="Unassembled WGS sequence"/>
</dbReference>
<sequence length="308" mass="35689">MIKTSRKQKIFIVLFLITVVCLLFIKILSIGFWHDDYHYRFSLEETRIVIDGYHGEDEYVEVPTHLGPFNVSLTSGVYDNNSIIKKIFVPMGLSEGYVFDNCSNLHEVEFEQGITSINTRFKKCYNLEKVIIPESVTEIGVYAFASCKNVSDVKIPTSVKYIGLDAFYNTNFETQHADNKYYIVGDGILLFYNGPQDCIVIPKGIRQCSHLYFEDKETCYVYYPETVTDAYLYIPKNVVAYFGDEAINFRAIDDYQYFAGLFVAPAGSYVEEYCKENNLKFRTMTEEEEKEWREKTEVAASEITYQDE</sequence>
<dbReference type="Pfam" id="PF13306">
    <property type="entry name" value="LRR_5"/>
    <property type="match status" value="1"/>
</dbReference>
<dbReference type="Gene3D" id="3.80.10.10">
    <property type="entry name" value="Ribonuclease Inhibitor"/>
    <property type="match status" value="1"/>
</dbReference>
<feature type="transmembrane region" description="Helical" evidence="1">
    <location>
        <begin position="12"/>
        <end position="33"/>
    </location>
</feature>
<dbReference type="RefSeq" id="WP_090489538.1">
    <property type="nucleotide sequence ID" value="NZ_VTVE01000004.1"/>
</dbReference>
<protein>
    <submittedName>
        <fullName evidence="2">Leucine-rich repeat domain-containing protein</fullName>
    </submittedName>
</protein>
<evidence type="ECO:0000256" key="1">
    <source>
        <dbReference type="SAM" id="Phobius"/>
    </source>
</evidence>
<dbReference type="PANTHER" id="PTHR45661:SF3">
    <property type="entry name" value="IG-LIKE DOMAIN-CONTAINING PROTEIN"/>
    <property type="match status" value="1"/>
</dbReference>
<name>A0A6M0LKY6_PSEXY</name>
<comment type="caution">
    <text evidence="2">The sequence shown here is derived from an EMBL/GenBank/DDBJ whole genome shotgun (WGS) entry which is preliminary data.</text>
</comment>
<accession>A0A6M0LKY6</accession>
<proteinExistence type="predicted"/>